<proteinExistence type="predicted"/>
<feature type="region of interest" description="Disordered" evidence="2">
    <location>
        <begin position="259"/>
        <end position="279"/>
    </location>
</feature>
<dbReference type="Pfam" id="PF04548">
    <property type="entry name" value="AIG1"/>
    <property type="match status" value="1"/>
</dbReference>
<dbReference type="AlphaFoldDB" id="A0A6A6EPA6"/>
<keyword evidence="3" id="KW-1133">Transmembrane helix</keyword>
<sequence>MPTFKNEADYSMILVMGLTGSGKSYFINRLAPGAVSEGAGVTSETESCEIVRLGIGRHHVALVDTPGFDDSSRSDDEILDEIVQFLCYQYRLGIPLKGIIYMHRITDNKMQGTAQRYFEMFKRLCGNRNMANVVLLTTMWNQLKDEGVGLRRDQELREQFWSVMEKQGSYIRRFDGSRAMAEAVICRLMRQKNIVLDIQQELVDQGMRLSETTAGQLMVPSIESMIGESAKEIQNLDRRIGKVVNVDERRRLQKQRASALEQRQQNLRRRERLQARPGEVTAQNIEEKKKSGKWKDTVSIFASLVGLAITTTVNVILPLAGVISF</sequence>
<evidence type="ECO:0000256" key="2">
    <source>
        <dbReference type="SAM" id="MobiDB-lite"/>
    </source>
</evidence>
<dbReference type="InterPro" id="IPR027417">
    <property type="entry name" value="P-loop_NTPase"/>
</dbReference>
<evidence type="ECO:0000313" key="5">
    <source>
        <dbReference type="EMBL" id="KAF2193121.1"/>
    </source>
</evidence>
<keyword evidence="3" id="KW-0812">Transmembrane</keyword>
<accession>A0A6A6EPA6</accession>
<protein>
    <recommendedName>
        <fullName evidence="4">AIG1-type G domain-containing protein</fullName>
    </recommendedName>
</protein>
<dbReference type="EMBL" id="ML994614">
    <property type="protein sequence ID" value="KAF2193121.1"/>
    <property type="molecule type" value="Genomic_DNA"/>
</dbReference>
<dbReference type="Gene3D" id="3.40.50.300">
    <property type="entry name" value="P-loop containing nucleotide triphosphate hydrolases"/>
    <property type="match status" value="1"/>
</dbReference>
<evidence type="ECO:0000313" key="6">
    <source>
        <dbReference type="Proteomes" id="UP000800200"/>
    </source>
</evidence>
<evidence type="ECO:0000256" key="1">
    <source>
        <dbReference type="ARBA" id="ARBA00022741"/>
    </source>
</evidence>
<keyword evidence="6" id="KW-1185">Reference proteome</keyword>
<feature type="domain" description="AIG1-type G" evidence="4">
    <location>
        <begin position="13"/>
        <end position="147"/>
    </location>
</feature>
<dbReference type="OrthoDB" id="8954335at2759"/>
<evidence type="ECO:0000259" key="4">
    <source>
        <dbReference type="Pfam" id="PF04548"/>
    </source>
</evidence>
<reference evidence="5" key="1">
    <citation type="journal article" date="2020" name="Stud. Mycol.">
        <title>101 Dothideomycetes genomes: a test case for predicting lifestyles and emergence of pathogens.</title>
        <authorList>
            <person name="Haridas S."/>
            <person name="Albert R."/>
            <person name="Binder M."/>
            <person name="Bloem J."/>
            <person name="Labutti K."/>
            <person name="Salamov A."/>
            <person name="Andreopoulos B."/>
            <person name="Baker S."/>
            <person name="Barry K."/>
            <person name="Bills G."/>
            <person name="Bluhm B."/>
            <person name="Cannon C."/>
            <person name="Castanera R."/>
            <person name="Culley D."/>
            <person name="Daum C."/>
            <person name="Ezra D."/>
            <person name="Gonzalez J."/>
            <person name="Henrissat B."/>
            <person name="Kuo A."/>
            <person name="Liang C."/>
            <person name="Lipzen A."/>
            <person name="Lutzoni F."/>
            <person name="Magnuson J."/>
            <person name="Mondo S."/>
            <person name="Nolan M."/>
            <person name="Ohm R."/>
            <person name="Pangilinan J."/>
            <person name="Park H.-J."/>
            <person name="Ramirez L."/>
            <person name="Alfaro M."/>
            <person name="Sun H."/>
            <person name="Tritt A."/>
            <person name="Yoshinaga Y."/>
            <person name="Zwiers L.-H."/>
            <person name="Turgeon B."/>
            <person name="Goodwin S."/>
            <person name="Spatafora J."/>
            <person name="Crous P."/>
            <person name="Grigoriev I."/>
        </authorList>
    </citation>
    <scope>NUCLEOTIDE SEQUENCE</scope>
    <source>
        <strain evidence="5">CBS 207.26</strain>
    </source>
</reference>
<keyword evidence="1" id="KW-0547">Nucleotide-binding</keyword>
<dbReference type="Proteomes" id="UP000800200">
    <property type="component" value="Unassembled WGS sequence"/>
</dbReference>
<organism evidence="5 6">
    <name type="scientific">Zopfia rhizophila CBS 207.26</name>
    <dbReference type="NCBI Taxonomy" id="1314779"/>
    <lineage>
        <taxon>Eukaryota</taxon>
        <taxon>Fungi</taxon>
        <taxon>Dikarya</taxon>
        <taxon>Ascomycota</taxon>
        <taxon>Pezizomycotina</taxon>
        <taxon>Dothideomycetes</taxon>
        <taxon>Dothideomycetes incertae sedis</taxon>
        <taxon>Zopfiaceae</taxon>
        <taxon>Zopfia</taxon>
    </lineage>
</organism>
<evidence type="ECO:0000256" key="3">
    <source>
        <dbReference type="SAM" id="Phobius"/>
    </source>
</evidence>
<name>A0A6A6EPA6_9PEZI</name>
<dbReference type="CDD" id="cd00882">
    <property type="entry name" value="Ras_like_GTPase"/>
    <property type="match status" value="1"/>
</dbReference>
<gene>
    <name evidence="5" type="ORF">K469DRAFT_619710</name>
</gene>
<dbReference type="GO" id="GO:0005525">
    <property type="term" value="F:GTP binding"/>
    <property type="evidence" value="ECO:0007669"/>
    <property type="project" value="InterPro"/>
</dbReference>
<dbReference type="SUPFAM" id="SSF52540">
    <property type="entry name" value="P-loop containing nucleoside triphosphate hydrolases"/>
    <property type="match status" value="1"/>
</dbReference>
<feature type="transmembrane region" description="Helical" evidence="3">
    <location>
        <begin position="298"/>
        <end position="323"/>
    </location>
</feature>
<keyword evidence="3" id="KW-0472">Membrane</keyword>
<dbReference type="InterPro" id="IPR006703">
    <property type="entry name" value="G_AIG1"/>
</dbReference>